<dbReference type="EMBL" id="KB916609">
    <property type="protein sequence ID" value="EOD45342.1"/>
    <property type="molecule type" value="Genomic_DNA"/>
</dbReference>
<feature type="compositionally biased region" description="Polar residues" evidence="1">
    <location>
        <begin position="395"/>
        <end position="410"/>
    </location>
</feature>
<feature type="region of interest" description="Disordered" evidence="1">
    <location>
        <begin position="189"/>
        <end position="252"/>
    </location>
</feature>
<feature type="compositionally biased region" description="Low complexity" evidence="1">
    <location>
        <begin position="219"/>
        <end position="252"/>
    </location>
</feature>
<feature type="compositionally biased region" description="Polar residues" evidence="1">
    <location>
        <begin position="354"/>
        <end position="363"/>
    </location>
</feature>
<dbReference type="Proteomes" id="UP000013521">
    <property type="component" value="Unassembled WGS sequence"/>
</dbReference>
<dbReference type="HOGENOM" id="CLU_619620_0_0_1"/>
<protein>
    <submittedName>
        <fullName evidence="2">Uncharacterized protein</fullName>
    </submittedName>
</protein>
<accession>R1ECX5</accession>
<feature type="region of interest" description="Disordered" evidence="1">
    <location>
        <begin position="278"/>
        <end position="421"/>
    </location>
</feature>
<gene>
    <name evidence="2" type="ORF">UCRNP2_7939</name>
</gene>
<sequence length="442" mass="48160">MASKAITTSVAPETHAAANARAARIIADHQRGRKFQTVKNGATGVQTTATKQVQHKHLPTQEELDRWVQSLNGRGNWADPAEKFWASKNLRLGDDKLSVVWVSHSKEKGASQSKEQGLVVPAELWGAKIRDAHVESDGKGSFVHHGRDATVKRCKEVIPETNLARYKAPQKEIIMAFIMGCHQCVQGGKKRKARASPSDHHHDDEAAAAPRPAKRSRLSARTPALRSSSSSSSSSSSPASASASASPLPSFAAPGPSTLPPCPFVRMEDLLLQHNVDPALVSSPPTSLTSSGQEAEHQQQQQRHHQGPDMAQPQVSSPLPFLYQEGPNMAANFGEDQVWYPAGHQQQQQQGQQTIWPDQSPAQEQEHEPFPAVSEGYFFAQQEQQQQQDEGEESASFTSEAVFPTQQQEEQGAATGPATYPMPTDLCEIDVFNKLTTLGDNN</sequence>
<reference evidence="3" key="1">
    <citation type="journal article" date="2013" name="Genome Announc.">
        <title>Draft genome sequence of Neofusicoccum parvum isolate UCR-NP2, a fungal vascular pathogen associated with grapevine cankers.</title>
        <authorList>
            <person name="Blanco-Ulate B."/>
            <person name="Rolshausen P."/>
            <person name="Cantu D."/>
        </authorList>
    </citation>
    <scope>NUCLEOTIDE SEQUENCE [LARGE SCALE GENOMIC DNA]</scope>
    <source>
        <strain evidence="3">UCR-NP2</strain>
    </source>
</reference>
<organism evidence="2 3">
    <name type="scientific">Botryosphaeria parva (strain UCR-NP2)</name>
    <name type="common">Grapevine canker fungus</name>
    <name type="synonym">Neofusicoccum parvum</name>
    <dbReference type="NCBI Taxonomy" id="1287680"/>
    <lineage>
        <taxon>Eukaryota</taxon>
        <taxon>Fungi</taxon>
        <taxon>Dikarya</taxon>
        <taxon>Ascomycota</taxon>
        <taxon>Pezizomycotina</taxon>
        <taxon>Dothideomycetes</taxon>
        <taxon>Dothideomycetes incertae sedis</taxon>
        <taxon>Botryosphaeriales</taxon>
        <taxon>Botryosphaeriaceae</taxon>
        <taxon>Neofusicoccum</taxon>
    </lineage>
</organism>
<proteinExistence type="predicted"/>
<dbReference type="AlphaFoldDB" id="R1ECX5"/>
<dbReference type="KEGG" id="npa:UCRNP2_7939"/>
<feature type="compositionally biased region" description="Low complexity" evidence="1">
    <location>
        <begin position="280"/>
        <end position="291"/>
    </location>
</feature>
<evidence type="ECO:0000313" key="3">
    <source>
        <dbReference type="Proteomes" id="UP000013521"/>
    </source>
</evidence>
<evidence type="ECO:0000256" key="1">
    <source>
        <dbReference type="SAM" id="MobiDB-lite"/>
    </source>
</evidence>
<name>R1ECX5_BOTPV</name>
<evidence type="ECO:0000313" key="2">
    <source>
        <dbReference type="EMBL" id="EOD45342.1"/>
    </source>
</evidence>